<feature type="region of interest" description="Disordered" evidence="1">
    <location>
        <begin position="87"/>
        <end position="123"/>
    </location>
</feature>
<evidence type="ECO:0000259" key="2">
    <source>
        <dbReference type="PROSITE" id="PS50878"/>
    </source>
</evidence>
<reference evidence="3 4" key="1">
    <citation type="submission" date="2019-04" db="EMBL/GenBank/DDBJ databases">
        <title>Chromosome genome assembly for Takifugu flavidus.</title>
        <authorList>
            <person name="Xiao S."/>
        </authorList>
    </citation>
    <scope>NUCLEOTIDE SEQUENCE [LARGE SCALE GENOMIC DNA]</scope>
    <source>
        <strain evidence="3">HTHZ2018</strain>
        <tissue evidence="3">Muscle</tissue>
    </source>
</reference>
<gene>
    <name evidence="3" type="ORF">D4764_02G0005750</name>
</gene>
<comment type="caution">
    <text evidence="3">The sequence shown here is derived from an EMBL/GenBank/DDBJ whole genome shotgun (WGS) entry which is preliminary data.</text>
</comment>
<feature type="compositionally biased region" description="Polar residues" evidence="1">
    <location>
        <begin position="92"/>
        <end position="109"/>
    </location>
</feature>
<evidence type="ECO:0000256" key="1">
    <source>
        <dbReference type="SAM" id="MobiDB-lite"/>
    </source>
</evidence>
<keyword evidence="4" id="KW-1185">Reference proteome</keyword>
<name>A0A5C6NJA3_9TELE</name>
<dbReference type="PANTHER" id="PTHR21301">
    <property type="entry name" value="REVERSE TRANSCRIPTASE"/>
    <property type="match status" value="1"/>
</dbReference>
<accession>A0A5C6NJA3</accession>
<evidence type="ECO:0000313" key="3">
    <source>
        <dbReference type="EMBL" id="TWW67534.1"/>
    </source>
</evidence>
<protein>
    <recommendedName>
        <fullName evidence="2">Reverse transcriptase domain-containing protein</fullName>
    </recommendedName>
</protein>
<proteinExistence type="predicted"/>
<sequence>MVAYIGRGPTENMTKTLATSIKPSTPSDNTMDLIWGNAKNWAVTTLLILRDHYLEQPTGHGIIWEDAFSQRRWNAPRLSLQPDCLKKIQPHFNPNNQASHLGTPPTQRTGLPPPTLELPQDTTSPNRITYRPIYHIARPNRKVQDWSFKGRRPILILGDSNIKRIPGHTNPNIQLDSYPGPLSTLHPSYIKDTYHFISTIQPMAVPTHSILFTLDIDSLYTNIDTTLGLQALHRIFNQHPDPTRPDKELLQLIELCLKNNDFLFNQQYYLQTHGTAMGQRFAPSYANLYMSEWEREALSKCPLRPILYLRYLDDVFGIWTYTIPQFMEFINTLNTIIHPSNSNTQ</sequence>
<dbReference type="AlphaFoldDB" id="A0A5C6NJA3"/>
<dbReference type="PROSITE" id="PS50878">
    <property type="entry name" value="RT_POL"/>
    <property type="match status" value="1"/>
</dbReference>
<organism evidence="3 4">
    <name type="scientific">Takifugu flavidus</name>
    <name type="common">sansaifugu</name>
    <dbReference type="NCBI Taxonomy" id="433684"/>
    <lineage>
        <taxon>Eukaryota</taxon>
        <taxon>Metazoa</taxon>
        <taxon>Chordata</taxon>
        <taxon>Craniata</taxon>
        <taxon>Vertebrata</taxon>
        <taxon>Euteleostomi</taxon>
        <taxon>Actinopterygii</taxon>
        <taxon>Neopterygii</taxon>
        <taxon>Teleostei</taxon>
        <taxon>Neoteleostei</taxon>
        <taxon>Acanthomorphata</taxon>
        <taxon>Eupercaria</taxon>
        <taxon>Tetraodontiformes</taxon>
        <taxon>Tetradontoidea</taxon>
        <taxon>Tetraodontidae</taxon>
        <taxon>Takifugu</taxon>
    </lineage>
</organism>
<evidence type="ECO:0000313" key="4">
    <source>
        <dbReference type="Proteomes" id="UP000324091"/>
    </source>
</evidence>
<dbReference type="PANTHER" id="PTHR21301:SF10">
    <property type="entry name" value="REVERSE TRANSCRIPTASE DOMAIN-CONTAINING PROTEIN"/>
    <property type="match status" value="1"/>
</dbReference>
<dbReference type="EMBL" id="RHFK02000012">
    <property type="protein sequence ID" value="TWW67534.1"/>
    <property type="molecule type" value="Genomic_DNA"/>
</dbReference>
<dbReference type="InterPro" id="IPR000477">
    <property type="entry name" value="RT_dom"/>
</dbReference>
<feature type="domain" description="Reverse transcriptase" evidence="2">
    <location>
        <begin position="99"/>
        <end position="345"/>
    </location>
</feature>
<dbReference type="Proteomes" id="UP000324091">
    <property type="component" value="Chromosome 2"/>
</dbReference>